<dbReference type="Gene3D" id="1.20.120.450">
    <property type="entry name" value="dinb family like domain"/>
    <property type="match status" value="1"/>
</dbReference>
<dbReference type="EMBL" id="BAAAAF010000020">
    <property type="protein sequence ID" value="GAA0037283.1"/>
    <property type="molecule type" value="Genomic_DNA"/>
</dbReference>
<protein>
    <submittedName>
        <fullName evidence="1">DinB family protein</fullName>
    </submittedName>
</protein>
<proteinExistence type="predicted"/>
<comment type="caution">
    <text evidence="1">The sequence shown here is derived from an EMBL/GenBank/DDBJ whole genome shotgun (WGS) entry which is preliminary data.</text>
</comment>
<dbReference type="InterPro" id="IPR007061">
    <property type="entry name" value="MST-like"/>
</dbReference>
<keyword evidence="2" id="KW-1185">Reference proteome</keyword>
<sequence>MADDDALKDHLRAALKRTQQNILWKLEGLSDRDLRLPRTPTGFNLLGAVKHIAQTEYTYLGETFSRPWPNPDELITSAQITADPQADWYATADESTEDILGFYARVRTFGDETIRELPLDAVGTVPHWPMVTASVTLGQIVVHLLIDITRHLGQIDIVREGIDGKAGLGEANPNLPEDHDWAAYTAKLTNLADGTR</sequence>
<evidence type="ECO:0000313" key="1">
    <source>
        <dbReference type="EMBL" id="GAA0037283.1"/>
    </source>
</evidence>
<dbReference type="RefSeq" id="WP_339393910.1">
    <property type="nucleotide sequence ID" value="NZ_BAAAAF010000020.1"/>
</dbReference>
<accession>A0ABN0SS50</accession>
<reference evidence="1 2" key="1">
    <citation type="submission" date="2024-01" db="EMBL/GenBank/DDBJ databases">
        <title>Characterization of antibiotic resistant novel bacterial strains and their environmental applications.</title>
        <authorList>
            <person name="Manzoor S."/>
            <person name="Abbas S."/>
            <person name="Arshad M."/>
            <person name="Ahmed I."/>
        </authorList>
    </citation>
    <scope>NUCLEOTIDE SEQUENCE [LARGE SCALE GENOMIC DNA]</scope>
    <source>
        <strain evidence="1 2">NCCP-602</strain>
    </source>
</reference>
<organism evidence="1 2">
    <name type="scientific">Brevibacterium metallidurans</name>
    <dbReference type="NCBI Taxonomy" id="1482676"/>
    <lineage>
        <taxon>Bacteria</taxon>
        <taxon>Bacillati</taxon>
        <taxon>Actinomycetota</taxon>
        <taxon>Actinomycetes</taxon>
        <taxon>Micrococcales</taxon>
        <taxon>Brevibacteriaceae</taxon>
        <taxon>Brevibacterium</taxon>
    </lineage>
</organism>
<dbReference type="InterPro" id="IPR034660">
    <property type="entry name" value="DinB/YfiT-like"/>
</dbReference>
<evidence type="ECO:0000313" key="2">
    <source>
        <dbReference type="Proteomes" id="UP001498238"/>
    </source>
</evidence>
<name>A0ABN0SS50_9MICO</name>
<dbReference type="SUPFAM" id="SSF109854">
    <property type="entry name" value="DinB/YfiT-like putative metalloenzymes"/>
    <property type="match status" value="1"/>
</dbReference>
<dbReference type="Pfam" id="PF04978">
    <property type="entry name" value="MST"/>
    <property type="match status" value="1"/>
</dbReference>
<dbReference type="Proteomes" id="UP001498238">
    <property type="component" value="Unassembled WGS sequence"/>
</dbReference>
<gene>
    <name evidence="1" type="ORF">NCCP602_32450</name>
</gene>